<accession>C5L1X7</accession>
<dbReference type="Gene3D" id="3.90.190.10">
    <property type="entry name" value="Protein tyrosine phosphatase superfamily"/>
    <property type="match status" value="1"/>
</dbReference>
<feature type="compositionally biased region" description="Basic and acidic residues" evidence="1">
    <location>
        <begin position="365"/>
        <end position="381"/>
    </location>
</feature>
<keyword evidence="3" id="KW-1185">Reference proteome</keyword>
<gene>
    <name evidence="2" type="ORF">Pmar_PMAR013470</name>
</gene>
<dbReference type="EMBL" id="GG678487">
    <property type="protein sequence ID" value="EER09246.1"/>
    <property type="molecule type" value="Genomic_DNA"/>
</dbReference>
<dbReference type="RefSeq" id="XP_002777430.1">
    <property type="nucleotide sequence ID" value="XM_002777384.1"/>
</dbReference>
<dbReference type="OrthoDB" id="6273691at2759"/>
<organism evidence="3">
    <name type="scientific">Perkinsus marinus (strain ATCC 50983 / TXsc)</name>
    <dbReference type="NCBI Taxonomy" id="423536"/>
    <lineage>
        <taxon>Eukaryota</taxon>
        <taxon>Sar</taxon>
        <taxon>Alveolata</taxon>
        <taxon>Perkinsozoa</taxon>
        <taxon>Perkinsea</taxon>
        <taxon>Perkinsida</taxon>
        <taxon>Perkinsidae</taxon>
        <taxon>Perkinsus</taxon>
    </lineage>
</organism>
<reference evidence="2 3" key="1">
    <citation type="submission" date="2008-07" db="EMBL/GenBank/DDBJ databases">
        <authorList>
            <person name="El-Sayed N."/>
            <person name="Caler E."/>
            <person name="Inman J."/>
            <person name="Amedeo P."/>
            <person name="Hass B."/>
            <person name="Wortman J."/>
        </authorList>
    </citation>
    <scope>NUCLEOTIDE SEQUENCE [LARGE SCALE GENOMIC DNA]</scope>
    <source>
        <strain evidence="3">ATCC 50983 / TXsc</strain>
    </source>
</reference>
<dbReference type="SUPFAM" id="SSF52799">
    <property type="entry name" value="(Phosphotyrosine protein) phosphatases II"/>
    <property type="match status" value="1"/>
</dbReference>
<dbReference type="InParanoid" id="C5L1X7"/>
<feature type="region of interest" description="Disordered" evidence="1">
    <location>
        <begin position="354"/>
        <end position="445"/>
    </location>
</feature>
<proteinExistence type="predicted"/>
<name>C5L1X7_PERM5</name>
<dbReference type="InterPro" id="IPR029021">
    <property type="entry name" value="Prot-tyrosine_phosphatase-like"/>
</dbReference>
<dbReference type="Proteomes" id="UP000007800">
    <property type="component" value="Unassembled WGS sequence"/>
</dbReference>
<protein>
    <submittedName>
        <fullName evidence="2">Uncharacterized protein</fullName>
    </submittedName>
</protein>
<evidence type="ECO:0000313" key="3">
    <source>
        <dbReference type="Proteomes" id="UP000007800"/>
    </source>
</evidence>
<evidence type="ECO:0000256" key="1">
    <source>
        <dbReference type="SAM" id="MobiDB-lite"/>
    </source>
</evidence>
<sequence length="470" mass="50990">MSGPEDATDGGKWGTLWQSGQDLAAALQRHSQDVAAKIQVQAHDLANQVSSVEWGDKVTTAVQQAAETLHRATAAVDSPTEKAIRRNSVIQLADRVFIIPFPEKNRAASIAAALPGNCKIFNMSERRYDPSEVFPTMSVVVEDITFPGLPYPPLIETAQICLQIEEWLSADQTRCVALHCIPSGLPTRTAVVSACLLFWLFPADYSHPLEAVPRVCKALRLKEEDLLPNTTPLANSSSKVGWRPYLDLWQQGRKLYSSWEPVGDHSAPAKRSRVDEPVLTFTIPNGGIPVSEDVILRLRTYPGPHTVFRVPLPCPGVLYHDQATRISLTRADLDSGVLSEFVDNVEVLLSFDEDITKGGGSTSRSGHEKEKESLGDSHRSQGEAVVSDGEISAEVTSAVEPRVAETEQPPADSEGGTEAGVGSSHEGEMTIPLESPVDDADLGLEDLYGLTEVDYTSWDVPDGNSPEHGL</sequence>
<dbReference type="AlphaFoldDB" id="C5L1X7"/>
<dbReference type="GeneID" id="9065587"/>
<evidence type="ECO:0000313" key="2">
    <source>
        <dbReference type="EMBL" id="EER09246.1"/>
    </source>
</evidence>